<keyword evidence="4 11" id="KW-0813">Transport</keyword>
<dbReference type="PANTHER" id="PTHR30183:SF9">
    <property type="entry name" value="THIAMINE TRANSPORT SYSTEM PERMEASE PROTEIN THIP"/>
    <property type="match status" value="1"/>
</dbReference>
<feature type="transmembrane region" description="Helical" evidence="11">
    <location>
        <begin position="327"/>
        <end position="347"/>
    </location>
</feature>
<proteinExistence type="inferred from homology"/>
<keyword evidence="9 11" id="KW-1133">Transmembrane helix</keyword>
<dbReference type="InterPro" id="IPR035906">
    <property type="entry name" value="MetI-like_sf"/>
</dbReference>
<comment type="caution">
    <text evidence="13">The sequence shown here is derived from an EMBL/GenBank/DDBJ whole genome shotgun (WGS) entry which is preliminary data.</text>
</comment>
<evidence type="ECO:0000256" key="5">
    <source>
        <dbReference type="ARBA" id="ARBA00022475"/>
    </source>
</evidence>
<dbReference type="SUPFAM" id="SSF161098">
    <property type="entry name" value="MetI-like"/>
    <property type="match status" value="2"/>
</dbReference>
<dbReference type="NCBIfam" id="TIGR01253">
    <property type="entry name" value="thiP"/>
    <property type="match status" value="1"/>
</dbReference>
<keyword evidence="8" id="KW-0677">Repeat</keyword>
<evidence type="ECO:0000256" key="10">
    <source>
        <dbReference type="ARBA" id="ARBA00023136"/>
    </source>
</evidence>
<dbReference type="PROSITE" id="PS50928">
    <property type="entry name" value="ABC_TM1"/>
    <property type="match status" value="2"/>
</dbReference>
<keyword evidence="5" id="KW-1003">Cell membrane</keyword>
<evidence type="ECO:0000256" key="4">
    <source>
        <dbReference type="ARBA" id="ARBA00022448"/>
    </source>
</evidence>
<organism evidence="13 14">
    <name type="scientific">Pseudaeromonas paramecii</name>
    <dbReference type="NCBI Taxonomy" id="2138166"/>
    <lineage>
        <taxon>Bacteria</taxon>
        <taxon>Pseudomonadati</taxon>
        <taxon>Pseudomonadota</taxon>
        <taxon>Gammaproteobacteria</taxon>
        <taxon>Aeromonadales</taxon>
        <taxon>Aeromonadaceae</taxon>
        <taxon>Pseudaeromonas</taxon>
    </lineage>
</organism>
<evidence type="ECO:0000256" key="1">
    <source>
        <dbReference type="ARBA" id="ARBA00004429"/>
    </source>
</evidence>
<feature type="transmembrane region" description="Helical" evidence="11">
    <location>
        <begin position="498"/>
        <end position="519"/>
    </location>
</feature>
<comment type="subcellular location">
    <subcellularLocation>
        <location evidence="1">Cell inner membrane</location>
        <topology evidence="1">Multi-pass membrane protein</topology>
    </subcellularLocation>
    <subcellularLocation>
        <location evidence="11">Cell membrane</location>
        <topology evidence="11">Multi-pass membrane protein</topology>
    </subcellularLocation>
</comment>
<comment type="subunit">
    <text evidence="2">The complex is composed of two ATP-binding proteins (ThiQ), two transmembrane proteins (ThiP) and a solute-binding protein (ThiB).</text>
</comment>
<feature type="transmembrane region" description="Helical" evidence="11">
    <location>
        <begin position="49"/>
        <end position="68"/>
    </location>
</feature>
<dbReference type="CDD" id="cd06261">
    <property type="entry name" value="TM_PBP2"/>
    <property type="match status" value="1"/>
</dbReference>
<dbReference type="EMBL" id="BAABFC010000020">
    <property type="protein sequence ID" value="GAA4502247.1"/>
    <property type="molecule type" value="Genomic_DNA"/>
</dbReference>
<feature type="domain" description="ABC transmembrane type-1" evidence="12">
    <location>
        <begin position="324"/>
        <end position="519"/>
    </location>
</feature>
<evidence type="ECO:0000256" key="7">
    <source>
        <dbReference type="ARBA" id="ARBA00022692"/>
    </source>
</evidence>
<feature type="transmembrane region" description="Helical" evidence="11">
    <location>
        <begin position="455"/>
        <end position="478"/>
    </location>
</feature>
<dbReference type="Proteomes" id="UP001501321">
    <property type="component" value="Unassembled WGS sequence"/>
</dbReference>
<evidence type="ECO:0000259" key="12">
    <source>
        <dbReference type="PROSITE" id="PS50928"/>
    </source>
</evidence>
<evidence type="ECO:0000256" key="9">
    <source>
        <dbReference type="ARBA" id="ARBA00022989"/>
    </source>
</evidence>
<keyword evidence="6" id="KW-0997">Cell inner membrane</keyword>
<dbReference type="Gene3D" id="1.10.3720.10">
    <property type="entry name" value="MetI-like"/>
    <property type="match status" value="2"/>
</dbReference>
<feature type="transmembrane region" description="Helical" evidence="11">
    <location>
        <begin position="7"/>
        <end position="29"/>
    </location>
</feature>
<feature type="transmembrane region" description="Helical" evidence="11">
    <location>
        <begin position="189"/>
        <end position="213"/>
    </location>
</feature>
<sequence>MPRRYWWLPGGITAGLLLAVGLGPLIALLSQAPLAATPLWQDPYLRQVVIFSLGQAALSTGLSLLLALPVSRALHRRRFAGRSLLLKLFGLSQVLPVIIALFGLVAVHGHGGWLARLLSSLGLSLPQYLYGLSGIVLAHLFFNVPLAARWWLQSLERLPANQWRLAEQLGLASWSLFHHLEWPALRAQLPALAGLIFMLCFTSFATVMALGGGPGATTLEVAIYQALRYDFDLQAAGQLALWQLLLSGLILLLHHRWPSEPPQLKVSDHYRRQDGARLGARLHDGASLALVALLYLPPLLAILLSGLRPELWRALASPRLWHSTGQSLLIGTLAASLALGLTLLLLISSRHLRLRLGRRHWAQGLESLGNLILVLPSAVLSTGLFILLMPFTDVFGLGLYLVVLINALASLPYTLRTLQPAMEAVAHRYDRLADSLGLAGLARLTRLEWPLLRPALGRAFALAMILSLGDLGAIALFGSGELQTLPWLLYQQLGSYRLNEAAATALLLLALCLALLGILERGIGGKDADCR</sequence>
<dbReference type="InterPro" id="IPR000515">
    <property type="entry name" value="MetI-like"/>
</dbReference>
<dbReference type="PANTHER" id="PTHR30183">
    <property type="entry name" value="MOLYBDENUM TRANSPORT SYSTEM PERMEASE PROTEIN MODB"/>
    <property type="match status" value="1"/>
</dbReference>
<keyword evidence="14" id="KW-1185">Reference proteome</keyword>
<feature type="transmembrane region" description="Helical" evidence="11">
    <location>
        <begin position="233"/>
        <end position="253"/>
    </location>
</feature>
<dbReference type="Pfam" id="PF00528">
    <property type="entry name" value="BPD_transp_1"/>
    <property type="match status" value="1"/>
</dbReference>
<feature type="transmembrane region" description="Helical" evidence="11">
    <location>
        <begin position="368"/>
        <end position="388"/>
    </location>
</feature>
<feature type="domain" description="ABC transmembrane type-1" evidence="12">
    <location>
        <begin position="49"/>
        <end position="254"/>
    </location>
</feature>
<protein>
    <recommendedName>
        <fullName evidence="3">Thiamine transport system permease protein ThiP</fullName>
    </recommendedName>
</protein>
<evidence type="ECO:0000256" key="11">
    <source>
        <dbReference type="RuleBase" id="RU363032"/>
    </source>
</evidence>
<evidence type="ECO:0000256" key="2">
    <source>
        <dbReference type="ARBA" id="ARBA00011650"/>
    </source>
</evidence>
<feature type="transmembrane region" description="Helical" evidence="11">
    <location>
        <begin position="394"/>
        <end position="415"/>
    </location>
</feature>
<evidence type="ECO:0000256" key="6">
    <source>
        <dbReference type="ARBA" id="ARBA00022519"/>
    </source>
</evidence>
<accession>A0ABP8QEY6</accession>
<dbReference type="InterPro" id="IPR005947">
    <property type="entry name" value="ThiP_ABC_transpt"/>
</dbReference>
<feature type="transmembrane region" description="Helical" evidence="11">
    <location>
        <begin position="128"/>
        <end position="152"/>
    </location>
</feature>
<evidence type="ECO:0000256" key="8">
    <source>
        <dbReference type="ARBA" id="ARBA00022737"/>
    </source>
</evidence>
<evidence type="ECO:0000313" key="13">
    <source>
        <dbReference type="EMBL" id="GAA4502247.1"/>
    </source>
</evidence>
<evidence type="ECO:0000256" key="3">
    <source>
        <dbReference type="ARBA" id="ARBA00016947"/>
    </source>
</evidence>
<gene>
    <name evidence="13" type="primary">thiP</name>
    <name evidence="13" type="ORF">GCM10023095_26570</name>
</gene>
<feature type="transmembrane region" description="Helical" evidence="11">
    <location>
        <begin position="286"/>
        <end position="307"/>
    </location>
</feature>
<comment type="similarity">
    <text evidence="11">Belongs to the binding-protein-dependent transport system permease family.</text>
</comment>
<feature type="transmembrane region" description="Helical" evidence="11">
    <location>
        <begin position="88"/>
        <end position="108"/>
    </location>
</feature>
<keyword evidence="7 11" id="KW-0812">Transmembrane</keyword>
<name>A0ABP8QEY6_9GAMM</name>
<dbReference type="RefSeq" id="WP_345013931.1">
    <property type="nucleotide sequence ID" value="NZ_BAABFC010000020.1"/>
</dbReference>
<evidence type="ECO:0000313" key="14">
    <source>
        <dbReference type="Proteomes" id="UP001501321"/>
    </source>
</evidence>
<keyword evidence="10 11" id="KW-0472">Membrane</keyword>
<reference evidence="14" key="1">
    <citation type="journal article" date="2019" name="Int. J. Syst. Evol. Microbiol.">
        <title>The Global Catalogue of Microorganisms (GCM) 10K type strain sequencing project: providing services to taxonomists for standard genome sequencing and annotation.</title>
        <authorList>
            <consortium name="The Broad Institute Genomics Platform"/>
            <consortium name="The Broad Institute Genome Sequencing Center for Infectious Disease"/>
            <person name="Wu L."/>
            <person name="Ma J."/>
        </authorList>
    </citation>
    <scope>NUCLEOTIDE SEQUENCE [LARGE SCALE GENOMIC DNA]</scope>
    <source>
        <strain evidence="14">JCM 32226</strain>
    </source>
</reference>